<name>V7CK81_PHAVU</name>
<evidence type="ECO:0000313" key="1">
    <source>
        <dbReference type="EMBL" id="ESW29753.1"/>
    </source>
</evidence>
<dbReference type="EMBL" id="CM002289">
    <property type="protein sequence ID" value="ESW29753.1"/>
    <property type="molecule type" value="Genomic_DNA"/>
</dbReference>
<gene>
    <name evidence="1" type="ORF">PHAVU_002G096300g</name>
</gene>
<protein>
    <submittedName>
        <fullName evidence="1">Uncharacterized protein</fullName>
    </submittedName>
</protein>
<dbReference type="Gramene" id="ESW29753">
    <property type="protein sequence ID" value="ESW29753"/>
    <property type="gene ID" value="PHAVU_002G096300g"/>
</dbReference>
<sequence length="92" mass="10032">MGHSSEGDPHAHFSFPAPFLGRASLSPLARANLPGTDSLLPNKRKPYRHSIYLYSTRGDPLSPLSTPFLSSYSRVFPFPSGVVTGDLQCPFL</sequence>
<organism evidence="1 2">
    <name type="scientific">Phaseolus vulgaris</name>
    <name type="common">Kidney bean</name>
    <name type="synonym">French bean</name>
    <dbReference type="NCBI Taxonomy" id="3885"/>
    <lineage>
        <taxon>Eukaryota</taxon>
        <taxon>Viridiplantae</taxon>
        <taxon>Streptophyta</taxon>
        <taxon>Embryophyta</taxon>
        <taxon>Tracheophyta</taxon>
        <taxon>Spermatophyta</taxon>
        <taxon>Magnoliopsida</taxon>
        <taxon>eudicotyledons</taxon>
        <taxon>Gunneridae</taxon>
        <taxon>Pentapetalae</taxon>
        <taxon>rosids</taxon>
        <taxon>fabids</taxon>
        <taxon>Fabales</taxon>
        <taxon>Fabaceae</taxon>
        <taxon>Papilionoideae</taxon>
        <taxon>50 kb inversion clade</taxon>
        <taxon>NPAAA clade</taxon>
        <taxon>indigoferoid/millettioid clade</taxon>
        <taxon>Phaseoleae</taxon>
        <taxon>Phaseolus</taxon>
    </lineage>
</organism>
<reference evidence="2" key="1">
    <citation type="journal article" date="2014" name="Nat. Genet.">
        <title>A reference genome for common bean and genome-wide analysis of dual domestications.</title>
        <authorList>
            <person name="Schmutz J."/>
            <person name="McClean P.E."/>
            <person name="Mamidi S."/>
            <person name="Wu G.A."/>
            <person name="Cannon S.B."/>
            <person name="Grimwood J."/>
            <person name="Jenkins J."/>
            <person name="Shu S."/>
            <person name="Song Q."/>
            <person name="Chavarro C."/>
            <person name="Torres-Torres M."/>
            <person name="Geffroy V."/>
            <person name="Moghaddam S.M."/>
            <person name="Gao D."/>
            <person name="Abernathy B."/>
            <person name="Barry K."/>
            <person name="Blair M."/>
            <person name="Brick M.A."/>
            <person name="Chovatia M."/>
            <person name="Gepts P."/>
            <person name="Goodstein D.M."/>
            <person name="Gonzales M."/>
            <person name="Hellsten U."/>
            <person name="Hyten D.L."/>
            <person name="Jia G."/>
            <person name="Kelly J.D."/>
            <person name="Kudrna D."/>
            <person name="Lee R."/>
            <person name="Richard M.M."/>
            <person name="Miklas P.N."/>
            <person name="Osorno J.M."/>
            <person name="Rodrigues J."/>
            <person name="Thareau V."/>
            <person name="Urrea C.A."/>
            <person name="Wang M."/>
            <person name="Yu Y."/>
            <person name="Zhang M."/>
            <person name="Wing R.A."/>
            <person name="Cregan P.B."/>
            <person name="Rokhsar D.S."/>
            <person name="Jackson S.A."/>
        </authorList>
    </citation>
    <scope>NUCLEOTIDE SEQUENCE [LARGE SCALE GENOMIC DNA]</scope>
    <source>
        <strain evidence="2">cv. G19833</strain>
    </source>
</reference>
<accession>V7CK81</accession>
<dbReference type="AlphaFoldDB" id="V7CK81"/>
<dbReference type="OrthoDB" id="10630414at2759"/>
<keyword evidence="2" id="KW-1185">Reference proteome</keyword>
<dbReference type="Proteomes" id="UP000000226">
    <property type="component" value="Chromosome 2"/>
</dbReference>
<evidence type="ECO:0000313" key="2">
    <source>
        <dbReference type="Proteomes" id="UP000000226"/>
    </source>
</evidence>
<proteinExistence type="predicted"/>